<protein>
    <submittedName>
        <fullName evidence="8">Blast:Tissue factor pathway inhibitor</fullName>
    </submittedName>
</protein>
<evidence type="ECO:0000256" key="1">
    <source>
        <dbReference type="ARBA" id="ARBA00004613"/>
    </source>
</evidence>
<dbReference type="PRINTS" id="PR00759">
    <property type="entry name" value="BASICPTASE"/>
</dbReference>
<evidence type="ECO:0000313" key="8">
    <source>
        <dbReference type="EMBL" id="SPP81250.1"/>
    </source>
</evidence>
<keyword evidence="5" id="KW-1015">Disulfide bond</keyword>
<dbReference type="Gene3D" id="4.10.410.10">
    <property type="entry name" value="Pancreatic trypsin inhibitor Kunitz domain"/>
    <property type="match status" value="1"/>
</dbReference>
<dbReference type="SMART" id="SM00131">
    <property type="entry name" value="KU"/>
    <property type="match status" value="1"/>
</dbReference>
<dbReference type="PANTHER" id="PTHR10083">
    <property type="entry name" value="KUNITZ-TYPE PROTEASE INHIBITOR-RELATED"/>
    <property type="match status" value="1"/>
</dbReference>
<feature type="signal peptide" evidence="6">
    <location>
        <begin position="1"/>
        <end position="18"/>
    </location>
</feature>
<keyword evidence="3" id="KW-0646">Protease inhibitor</keyword>
<dbReference type="EMBL" id="OUUW01000005">
    <property type="protein sequence ID" value="SPP81250.1"/>
    <property type="molecule type" value="Genomic_DNA"/>
</dbReference>
<sequence>MFWLRLALVSLFVWLASAKLKGRKEDLYSNAQDESETMLYIKRRVFCSQDPSYGACKGNRSLWYYNNIGHQCERFIYSNCGGNQNRFYSYEECANQCFAAPAKLRNHFP</sequence>
<keyword evidence="2" id="KW-0964">Secreted</keyword>
<evidence type="ECO:0000259" key="7">
    <source>
        <dbReference type="PROSITE" id="PS50279"/>
    </source>
</evidence>
<comment type="subcellular location">
    <subcellularLocation>
        <location evidence="1">Secreted</location>
    </subcellularLocation>
</comment>
<organism evidence="8 9">
    <name type="scientific">Drosophila guanche</name>
    <name type="common">Fruit fly</name>
    <dbReference type="NCBI Taxonomy" id="7266"/>
    <lineage>
        <taxon>Eukaryota</taxon>
        <taxon>Metazoa</taxon>
        <taxon>Ecdysozoa</taxon>
        <taxon>Arthropoda</taxon>
        <taxon>Hexapoda</taxon>
        <taxon>Insecta</taxon>
        <taxon>Pterygota</taxon>
        <taxon>Neoptera</taxon>
        <taxon>Endopterygota</taxon>
        <taxon>Diptera</taxon>
        <taxon>Brachycera</taxon>
        <taxon>Muscomorpha</taxon>
        <taxon>Ephydroidea</taxon>
        <taxon>Drosophilidae</taxon>
        <taxon>Drosophila</taxon>
        <taxon>Sophophora</taxon>
    </lineage>
</organism>
<feature type="chain" id="PRO_5017389045" evidence="6">
    <location>
        <begin position="19"/>
        <end position="109"/>
    </location>
</feature>
<dbReference type="CDD" id="cd00109">
    <property type="entry name" value="Kunitz-type"/>
    <property type="match status" value="1"/>
</dbReference>
<dbReference type="InterPro" id="IPR002223">
    <property type="entry name" value="Kunitz_BPTI"/>
</dbReference>
<evidence type="ECO:0000313" key="9">
    <source>
        <dbReference type="Proteomes" id="UP000268350"/>
    </source>
</evidence>
<keyword evidence="4" id="KW-0722">Serine protease inhibitor</keyword>
<gene>
    <name evidence="8" type="ORF">DGUA_6G006252</name>
</gene>
<dbReference type="SUPFAM" id="SSF57362">
    <property type="entry name" value="BPTI-like"/>
    <property type="match status" value="1"/>
</dbReference>
<keyword evidence="6" id="KW-0732">Signal</keyword>
<feature type="domain" description="BPTI/Kunitz inhibitor" evidence="7">
    <location>
        <begin position="47"/>
        <end position="97"/>
    </location>
</feature>
<evidence type="ECO:0000256" key="6">
    <source>
        <dbReference type="SAM" id="SignalP"/>
    </source>
</evidence>
<dbReference type="PROSITE" id="PS50279">
    <property type="entry name" value="BPTI_KUNITZ_2"/>
    <property type="match status" value="1"/>
</dbReference>
<dbReference type="Proteomes" id="UP000268350">
    <property type="component" value="Unassembled WGS sequence"/>
</dbReference>
<evidence type="ECO:0000256" key="4">
    <source>
        <dbReference type="ARBA" id="ARBA00022900"/>
    </source>
</evidence>
<reference evidence="9" key="1">
    <citation type="submission" date="2018-01" db="EMBL/GenBank/DDBJ databases">
        <authorList>
            <person name="Alioto T."/>
            <person name="Alioto T."/>
        </authorList>
    </citation>
    <scope>NUCLEOTIDE SEQUENCE [LARGE SCALE GENOMIC DNA]</scope>
</reference>
<dbReference type="OrthoDB" id="4473401at2759"/>
<name>A0A3B0K0D8_DROGU</name>
<dbReference type="PANTHER" id="PTHR10083:SF217">
    <property type="entry name" value="BOOPHILIN-H2"/>
    <property type="match status" value="1"/>
</dbReference>
<dbReference type="AlphaFoldDB" id="A0A3B0K0D8"/>
<dbReference type="Pfam" id="PF00014">
    <property type="entry name" value="Kunitz_BPTI"/>
    <property type="match status" value="1"/>
</dbReference>
<accession>A0A3B0K0D8</accession>
<dbReference type="InterPro" id="IPR036880">
    <property type="entry name" value="Kunitz_BPTI_sf"/>
</dbReference>
<keyword evidence="9" id="KW-1185">Reference proteome</keyword>
<evidence type="ECO:0000256" key="5">
    <source>
        <dbReference type="ARBA" id="ARBA00023157"/>
    </source>
</evidence>
<dbReference type="GO" id="GO:0005615">
    <property type="term" value="C:extracellular space"/>
    <property type="evidence" value="ECO:0007669"/>
    <property type="project" value="TreeGrafter"/>
</dbReference>
<proteinExistence type="predicted"/>
<dbReference type="GO" id="GO:0004867">
    <property type="term" value="F:serine-type endopeptidase inhibitor activity"/>
    <property type="evidence" value="ECO:0007669"/>
    <property type="project" value="UniProtKB-KW"/>
</dbReference>
<evidence type="ECO:0000256" key="3">
    <source>
        <dbReference type="ARBA" id="ARBA00022690"/>
    </source>
</evidence>
<evidence type="ECO:0000256" key="2">
    <source>
        <dbReference type="ARBA" id="ARBA00022525"/>
    </source>
</evidence>
<dbReference type="InterPro" id="IPR050098">
    <property type="entry name" value="TFPI/VKTCI-like"/>
</dbReference>